<reference evidence="11 12" key="1">
    <citation type="submission" date="2016-11" db="EMBL/GenBank/DDBJ databases">
        <authorList>
            <person name="Varghese N."/>
            <person name="Submissions S."/>
        </authorList>
    </citation>
    <scope>NUCLEOTIDE SEQUENCE [LARGE SCALE GENOMIC DNA]</scope>
    <source>
        <strain evidence="11 12">NFR18</strain>
    </source>
</reference>
<keyword evidence="3" id="KW-1003">Cell membrane</keyword>
<evidence type="ECO:0000313" key="12">
    <source>
        <dbReference type="Proteomes" id="UP000182489"/>
    </source>
</evidence>
<organism evidence="11 12">
    <name type="scientific">Janthinobacterium lividum</name>
    <dbReference type="NCBI Taxonomy" id="29581"/>
    <lineage>
        <taxon>Bacteria</taxon>
        <taxon>Pseudomonadati</taxon>
        <taxon>Pseudomonadota</taxon>
        <taxon>Betaproteobacteria</taxon>
        <taxon>Burkholderiales</taxon>
        <taxon>Oxalobacteraceae</taxon>
        <taxon>Janthinobacterium</taxon>
    </lineage>
</organism>
<evidence type="ECO:0000313" key="11">
    <source>
        <dbReference type="EMBL" id="SFY15312.1"/>
    </source>
</evidence>
<dbReference type="RefSeq" id="WP_072456047.1">
    <property type="nucleotide sequence ID" value="NZ_FPKH01000006.1"/>
</dbReference>
<feature type="transmembrane region" description="Helical" evidence="7">
    <location>
        <begin position="443"/>
        <end position="469"/>
    </location>
</feature>
<dbReference type="InterPro" id="IPR011066">
    <property type="entry name" value="MscS_channel_C_sf"/>
</dbReference>
<keyword evidence="8" id="KW-0732">Signal</keyword>
<keyword evidence="4 7" id="KW-0812">Transmembrane</keyword>
<dbReference type="InterPro" id="IPR022249">
    <property type="entry name" value="DUF3772"/>
</dbReference>
<name>A0AB38CEG3_9BURK</name>
<feature type="transmembrane region" description="Helical" evidence="7">
    <location>
        <begin position="581"/>
        <end position="604"/>
    </location>
</feature>
<dbReference type="AlphaFoldDB" id="A0AB38CEG3"/>
<comment type="similarity">
    <text evidence="2">Belongs to the MscS (TC 1.A.23) family.</text>
</comment>
<dbReference type="Gene3D" id="1.10.287.1260">
    <property type="match status" value="1"/>
</dbReference>
<dbReference type="InterPro" id="IPR006685">
    <property type="entry name" value="MscS_channel_2nd"/>
</dbReference>
<sequence>MISFRTPLPRAARPHWRGWLLPLLLSLLLACSLSTPSAWSQPVDDAATADQRLDGLRKQITSIQKALDGEAELDDATLSQMRADALAASAEADKVADALAPTLTSVQARLAELGKPAAGIKDAPDVAAQRSQLDRTSSALDAQVKLARLLAVEATQASEQVSTVRRAQLQARLGERTASILAGSFWKQLHAELPQNLQRLRALELELANAASATPWSAWGGLLAAIVAVIGASVWISRYLLVVTSTRVPHGRLRRSLHALAVLVLALATPGLVAELLAMGLRWEGGLSEKTSTFLSSLIGIICFAGFTAGLGHALLSPRRVSWRLLPLPDALAHRMRNFPSMFSFIVVLVWATERVTIVINAGLSTAVAVNCIVALVMSTTIAYGLMRAERCWRQLREADPATLVTPLWLRCVTVLLWLALASSVISLLIGYVAFGSFIAKQIAWVIVVVCSTYLLTVLVDDICMLLASTPPPPDAAHPVLATPKARDQAAVLLSGIGRAIVVLLALMLLLAPFGEGPGELFQRVGKLQDGLAIGEVAIRPAAMIQALLVLVVGFIALGLFKRWLQNSYLPTTNLDTGMQVSFITLFGYIGGVLAVALALSAAGIGLERIAWVASALSVGIGFGLQAVVQNFVSGLILLAERPVKVGDWVSLGGVEGDIRRINVRATEIQLGDRSTVIVPNSEFITKTVRNVTLANPLGLVQVKLPLPLGTDAQVARALILSVFVDNPDVLDTPAPNVQLDGIDNGLLLFNATGFASSPRLTSGIRSALLFELLKRLDEAHIAIAKPSTMVLSTVPAQPEAPAMSAVAPAPAPVPPLTS</sequence>
<keyword evidence="6 7" id="KW-0472">Membrane</keyword>
<dbReference type="InterPro" id="IPR011014">
    <property type="entry name" value="MscS_channel_TM-2"/>
</dbReference>
<evidence type="ECO:0000259" key="9">
    <source>
        <dbReference type="Pfam" id="PF00924"/>
    </source>
</evidence>
<evidence type="ECO:0000256" key="1">
    <source>
        <dbReference type="ARBA" id="ARBA00004651"/>
    </source>
</evidence>
<comment type="subcellular location">
    <subcellularLocation>
        <location evidence="1">Cell membrane</location>
        <topology evidence="1">Multi-pass membrane protein</topology>
    </subcellularLocation>
</comment>
<dbReference type="SUPFAM" id="SSF82689">
    <property type="entry name" value="Mechanosensitive channel protein MscS (YggB), C-terminal domain"/>
    <property type="match status" value="1"/>
</dbReference>
<feature type="transmembrane region" description="Helical" evidence="7">
    <location>
        <begin position="358"/>
        <end position="387"/>
    </location>
</feature>
<feature type="transmembrane region" description="Helical" evidence="7">
    <location>
        <begin position="408"/>
        <end position="431"/>
    </location>
</feature>
<feature type="transmembrane region" description="Helical" evidence="7">
    <location>
        <begin position="490"/>
        <end position="512"/>
    </location>
</feature>
<evidence type="ECO:0000256" key="5">
    <source>
        <dbReference type="ARBA" id="ARBA00022989"/>
    </source>
</evidence>
<accession>A0AB38CEG3</accession>
<feature type="domain" description="DUF3772" evidence="10">
    <location>
        <begin position="145"/>
        <end position="203"/>
    </location>
</feature>
<evidence type="ECO:0000256" key="4">
    <source>
        <dbReference type="ARBA" id="ARBA00022692"/>
    </source>
</evidence>
<dbReference type="Gene3D" id="3.30.70.100">
    <property type="match status" value="1"/>
</dbReference>
<dbReference type="Proteomes" id="UP000182489">
    <property type="component" value="Unassembled WGS sequence"/>
</dbReference>
<evidence type="ECO:0000256" key="3">
    <source>
        <dbReference type="ARBA" id="ARBA00022475"/>
    </source>
</evidence>
<dbReference type="Pfam" id="PF12607">
    <property type="entry name" value="DUF3772"/>
    <property type="match status" value="1"/>
</dbReference>
<proteinExistence type="inferred from homology"/>
<feature type="transmembrane region" description="Helical" evidence="7">
    <location>
        <begin position="542"/>
        <end position="561"/>
    </location>
</feature>
<gene>
    <name evidence="11" type="ORF">SAMN03097694_4826</name>
</gene>
<evidence type="ECO:0000256" key="7">
    <source>
        <dbReference type="SAM" id="Phobius"/>
    </source>
</evidence>
<evidence type="ECO:0000256" key="6">
    <source>
        <dbReference type="ARBA" id="ARBA00023136"/>
    </source>
</evidence>
<dbReference type="Pfam" id="PF00924">
    <property type="entry name" value="MS_channel_2nd"/>
    <property type="match status" value="1"/>
</dbReference>
<dbReference type="InterPro" id="IPR023408">
    <property type="entry name" value="MscS_beta-dom_sf"/>
</dbReference>
<dbReference type="EMBL" id="FPKH01000006">
    <property type="protein sequence ID" value="SFY15312.1"/>
    <property type="molecule type" value="Genomic_DNA"/>
</dbReference>
<feature type="domain" description="Mechanosensitive ion channel MscS" evidence="9">
    <location>
        <begin position="628"/>
        <end position="693"/>
    </location>
</feature>
<protein>
    <submittedName>
        <fullName evidence="11">Small-conductance mechanosensitive channel</fullName>
    </submittedName>
</protein>
<dbReference type="SUPFAM" id="SSF50182">
    <property type="entry name" value="Sm-like ribonucleoproteins"/>
    <property type="match status" value="1"/>
</dbReference>
<feature type="transmembrane region" description="Helical" evidence="7">
    <location>
        <begin position="216"/>
        <end position="236"/>
    </location>
</feature>
<evidence type="ECO:0000256" key="8">
    <source>
        <dbReference type="SAM" id="SignalP"/>
    </source>
</evidence>
<dbReference type="PANTHER" id="PTHR30347:SF9">
    <property type="entry name" value="MINICONDUCTANCE MECHANOSENSITIVE CHANNEL MSCM"/>
    <property type="match status" value="1"/>
</dbReference>
<comment type="caution">
    <text evidence="11">The sequence shown here is derived from an EMBL/GenBank/DDBJ whole genome shotgun (WGS) entry which is preliminary data.</text>
</comment>
<feature type="transmembrane region" description="Helical" evidence="7">
    <location>
        <begin position="610"/>
        <end position="629"/>
    </location>
</feature>
<evidence type="ECO:0000256" key="2">
    <source>
        <dbReference type="ARBA" id="ARBA00008017"/>
    </source>
</evidence>
<feature type="transmembrane region" description="Helical" evidence="7">
    <location>
        <begin position="336"/>
        <end position="352"/>
    </location>
</feature>
<dbReference type="GO" id="GO:0005886">
    <property type="term" value="C:plasma membrane"/>
    <property type="evidence" value="ECO:0007669"/>
    <property type="project" value="UniProtKB-SubCell"/>
</dbReference>
<dbReference type="SUPFAM" id="SSF82861">
    <property type="entry name" value="Mechanosensitive channel protein MscS (YggB), transmembrane region"/>
    <property type="match status" value="1"/>
</dbReference>
<dbReference type="InterPro" id="IPR010920">
    <property type="entry name" value="LSM_dom_sf"/>
</dbReference>
<dbReference type="PANTHER" id="PTHR30347">
    <property type="entry name" value="POTASSIUM CHANNEL RELATED"/>
    <property type="match status" value="1"/>
</dbReference>
<feature type="transmembrane region" description="Helical" evidence="7">
    <location>
        <begin position="257"/>
        <end position="281"/>
    </location>
</feature>
<evidence type="ECO:0000259" key="10">
    <source>
        <dbReference type="Pfam" id="PF12607"/>
    </source>
</evidence>
<feature type="chain" id="PRO_5044210485" evidence="8">
    <location>
        <begin position="41"/>
        <end position="819"/>
    </location>
</feature>
<dbReference type="Gene3D" id="2.30.30.60">
    <property type="match status" value="1"/>
</dbReference>
<dbReference type="PROSITE" id="PS51257">
    <property type="entry name" value="PROKAR_LIPOPROTEIN"/>
    <property type="match status" value="1"/>
</dbReference>
<keyword evidence="5 7" id="KW-1133">Transmembrane helix</keyword>
<dbReference type="GO" id="GO:0008381">
    <property type="term" value="F:mechanosensitive monoatomic ion channel activity"/>
    <property type="evidence" value="ECO:0007669"/>
    <property type="project" value="UniProtKB-ARBA"/>
</dbReference>
<feature type="transmembrane region" description="Helical" evidence="7">
    <location>
        <begin position="293"/>
        <end position="316"/>
    </location>
</feature>
<feature type="signal peptide" evidence="8">
    <location>
        <begin position="1"/>
        <end position="40"/>
    </location>
</feature>
<dbReference type="InterPro" id="IPR052702">
    <property type="entry name" value="MscS-like_channel"/>
</dbReference>